<feature type="transmembrane region" description="Helical" evidence="1">
    <location>
        <begin position="158"/>
        <end position="184"/>
    </location>
</feature>
<name>A0ABD0KU66_9CAEN</name>
<feature type="transmembrane region" description="Helical" evidence="1">
    <location>
        <begin position="190"/>
        <end position="209"/>
    </location>
</feature>
<evidence type="ECO:0008006" key="4">
    <source>
        <dbReference type="Google" id="ProtNLM"/>
    </source>
</evidence>
<reference evidence="2 3" key="1">
    <citation type="journal article" date="2023" name="Sci. Data">
        <title>Genome assembly of the Korean intertidal mud-creeper Batillaria attramentaria.</title>
        <authorList>
            <person name="Patra A.K."/>
            <person name="Ho P.T."/>
            <person name="Jun S."/>
            <person name="Lee S.J."/>
            <person name="Kim Y."/>
            <person name="Won Y.J."/>
        </authorList>
    </citation>
    <scope>NUCLEOTIDE SEQUENCE [LARGE SCALE GENOMIC DNA]</scope>
    <source>
        <strain evidence="2">Wonlab-2016</strain>
    </source>
</reference>
<comment type="caution">
    <text evidence="2">The sequence shown here is derived from an EMBL/GenBank/DDBJ whole genome shotgun (WGS) entry which is preliminary data.</text>
</comment>
<dbReference type="EMBL" id="JACVVK020000125">
    <property type="protein sequence ID" value="KAK7490566.1"/>
    <property type="molecule type" value="Genomic_DNA"/>
</dbReference>
<dbReference type="PANTHER" id="PTHR12242">
    <property type="entry name" value="OS02G0130600 PROTEIN-RELATED"/>
    <property type="match status" value="1"/>
</dbReference>
<feature type="transmembrane region" description="Helical" evidence="1">
    <location>
        <begin position="221"/>
        <end position="241"/>
    </location>
</feature>
<dbReference type="Pfam" id="PF21534">
    <property type="entry name" value="Rost"/>
    <property type="match status" value="1"/>
</dbReference>
<keyword evidence="1" id="KW-1133">Transmembrane helix</keyword>
<dbReference type="InterPro" id="IPR049352">
    <property type="entry name" value="Rost"/>
</dbReference>
<keyword evidence="1" id="KW-0472">Membrane</keyword>
<dbReference type="Proteomes" id="UP001519460">
    <property type="component" value="Unassembled WGS sequence"/>
</dbReference>
<evidence type="ECO:0000313" key="2">
    <source>
        <dbReference type="EMBL" id="KAK7490566.1"/>
    </source>
</evidence>
<protein>
    <recommendedName>
        <fullName evidence="4">Protein rolling stone-like</fullName>
    </recommendedName>
</protein>
<dbReference type="AlphaFoldDB" id="A0ABD0KU66"/>
<keyword evidence="3" id="KW-1185">Reference proteome</keyword>
<sequence length="328" mass="37196">MNDDSRPASPLPTGLSIESCSARVTFCRNMSVVEVSMEASSGAGDLCDGGGFLAALNRQLNLKRFDLSHRKCWALVIDQWGYPTAYLFWRVFWAKYHLGWSVYDWIDNTLNNERPATWLIYLTNWTYFLLLLDTIGQAFLVSFIMYRKPEMEVHVTPLYLKMAWLVYETVSTASIMVTLLYFIFLYDGSMTLLSMAKHVFNSVYVLLDLGVTATPVRLMHFIYPAGYAVVYLCFTSFYWGVGGVNMDGEPYIYKVLDWSDPAQASLLGLSCVFGGVPAVHFLLWCLYMLRKTVYGQCVQTGPPPPLNVEQNRVQRTLSAPLSTVTVIE</sequence>
<evidence type="ECO:0000256" key="1">
    <source>
        <dbReference type="SAM" id="Phobius"/>
    </source>
</evidence>
<dbReference type="PANTHER" id="PTHR12242:SF1">
    <property type="entry name" value="MYND-TYPE DOMAIN-CONTAINING PROTEIN"/>
    <property type="match status" value="1"/>
</dbReference>
<feature type="transmembrane region" description="Helical" evidence="1">
    <location>
        <begin position="72"/>
        <end position="92"/>
    </location>
</feature>
<evidence type="ECO:0000313" key="3">
    <source>
        <dbReference type="Proteomes" id="UP001519460"/>
    </source>
</evidence>
<feature type="transmembrane region" description="Helical" evidence="1">
    <location>
        <begin position="125"/>
        <end position="146"/>
    </location>
</feature>
<organism evidence="2 3">
    <name type="scientific">Batillaria attramentaria</name>
    <dbReference type="NCBI Taxonomy" id="370345"/>
    <lineage>
        <taxon>Eukaryota</taxon>
        <taxon>Metazoa</taxon>
        <taxon>Spiralia</taxon>
        <taxon>Lophotrochozoa</taxon>
        <taxon>Mollusca</taxon>
        <taxon>Gastropoda</taxon>
        <taxon>Caenogastropoda</taxon>
        <taxon>Sorbeoconcha</taxon>
        <taxon>Cerithioidea</taxon>
        <taxon>Batillariidae</taxon>
        <taxon>Batillaria</taxon>
    </lineage>
</organism>
<keyword evidence="1" id="KW-0812">Transmembrane</keyword>
<feature type="transmembrane region" description="Helical" evidence="1">
    <location>
        <begin position="261"/>
        <end position="286"/>
    </location>
</feature>
<gene>
    <name evidence="2" type="ORF">BaRGS_00018169</name>
</gene>
<accession>A0ABD0KU66</accession>
<proteinExistence type="predicted"/>